<reference evidence="1 2" key="1">
    <citation type="journal article" date="2009" name="PLoS Genet.">
        <title>Genomic analysis of the basal lineage fungus Rhizopus oryzae reveals a whole-genome duplication.</title>
        <authorList>
            <person name="Ma L.-J."/>
            <person name="Ibrahim A.S."/>
            <person name="Skory C."/>
            <person name="Grabherr M.G."/>
            <person name="Burger G."/>
            <person name="Butler M."/>
            <person name="Elias M."/>
            <person name="Idnurm A."/>
            <person name="Lang B.F."/>
            <person name="Sone T."/>
            <person name="Abe A."/>
            <person name="Calvo S.E."/>
            <person name="Corrochano L.M."/>
            <person name="Engels R."/>
            <person name="Fu J."/>
            <person name="Hansberg W."/>
            <person name="Kim J.-M."/>
            <person name="Kodira C.D."/>
            <person name="Koehrsen M.J."/>
            <person name="Liu B."/>
            <person name="Miranda-Saavedra D."/>
            <person name="O'Leary S."/>
            <person name="Ortiz-Castellanos L."/>
            <person name="Poulter R."/>
            <person name="Rodriguez-Romero J."/>
            <person name="Ruiz-Herrera J."/>
            <person name="Shen Y.-Q."/>
            <person name="Zeng Q."/>
            <person name="Galagan J."/>
            <person name="Birren B.W."/>
            <person name="Cuomo C.A."/>
            <person name="Wickes B.L."/>
        </authorList>
    </citation>
    <scope>NUCLEOTIDE SEQUENCE [LARGE SCALE GENOMIC DNA]</scope>
    <source>
        <strain evidence="2">RA 99-880 / ATCC MYA-4621 / FGSC 9543 / NRRL 43880</strain>
    </source>
</reference>
<dbReference type="EMBL" id="CH476735">
    <property type="protein sequence ID" value="EIE81796.1"/>
    <property type="molecule type" value="Genomic_DNA"/>
</dbReference>
<dbReference type="GeneID" id="93613472"/>
<dbReference type="InParanoid" id="I1C016"/>
<accession>I1C016</accession>
<proteinExistence type="predicted"/>
<evidence type="ECO:0000313" key="2">
    <source>
        <dbReference type="Proteomes" id="UP000009138"/>
    </source>
</evidence>
<dbReference type="AlphaFoldDB" id="I1C016"/>
<organism evidence="1 2">
    <name type="scientific">Rhizopus delemar (strain RA 99-880 / ATCC MYA-4621 / FGSC 9543 / NRRL 43880)</name>
    <name type="common">Mucormycosis agent</name>
    <name type="synonym">Rhizopus arrhizus var. delemar</name>
    <dbReference type="NCBI Taxonomy" id="246409"/>
    <lineage>
        <taxon>Eukaryota</taxon>
        <taxon>Fungi</taxon>
        <taxon>Fungi incertae sedis</taxon>
        <taxon>Mucoromycota</taxon>
        <taxon>Mucoromycotina</taxon>
        <taxon>Mucoromycetes</taxon>
        <taxon>Mucorales</taxon>
        <taxon>Mucorineae</taxon>
        <taxon>Rhizopodaceae</taxon>
        <taxon>Rhizopus</taxon>
    </lineage>
</organism>
<protein>
    <submittedName>
        <fullName evidence="1">Uncharacterized protein</fullName>
    </submittedName>
</protein>
<dbReference type="RefSeq" id="XP_067517192.1">
    <property type="nucleotide sequence ID" value="XM_067661091.1"/>
</dbReference>
<name>I1C016_RHIO9</name>
<sequence length="91" mass="10208">MYNCSSYLLNLVDGTIARFERGIFVVSDSDGGVKVWACHQETIQGAILRIRFVLFLLLVTKVLDQVLPLVDNNLEILCRLWNLDLVAGIVS</sequence>
<dbReference type="Proteomes" id="UP000009138">
    <property type="component" value="Unassembled WGS sequence"/>
</dbReference>
<keyword evidence="2" id="KW-1185">Reference proteome</keyword>
<evidence type="ECO:0000313" key="1">
    <source>
        <dbReference type="EMBL" id="EIE81796.1"/>
    </source>
</evidence>
<gene>
    <name evidence="1" type="ORF">RO3G_06501</name>
</gene>
<dbReference type="VEuPathDB" id="FungiDB:RO3G_06501"/>